<dbReference type="InterPro" id="IPR005886">
    <property type="entry name" value="UDP_G4E"/>
</dbReference>
<dbReference type="InterPro" id="IPR036291">
    <property type="entry name" value="NAD(P)-bd_dom_sf"/>
</dbReference>
<evidence type="ECO:0000313" key="12">
    <source>
        <dbReference type="Proteomes" id="UP000291343"/>
    </source>
</evidence>
<keyword evidence="8 9" id="KW-0413">Isomerase</keyword>
<comment type="subunit">
    <text evidence="9">Homodimer.</text>
</comment>
<gene>
    <name evidence="11" type="ORF">LSTR_LSTR011466</name>
</gene>
<dbReference type="Proteomes" id="UP000291343">
    <property type="component" value="Unassembled WGS sequence"/>
</dbReference>
<organism evidence="11 12">
    <name type="scientific">Laodelphax striatellus</name>
    <name type="common">Small brown planthopper</name>
    <name type="synonym">Delphax striatella</name>
    <dbReference type="NCBI Taxonomy" id="195883"/>
    <lineage>
        <taxon>Eukaryota</taxon>
        <taxon>Metazoa</taxon>
        <taxon>Ecdysozoa</taxon>
        <taxon>Arthropoda</taxon>
        <taxon>Hexapoda</taxon>
        <taxon>Insecta</taxon>
        <taxon>Pterygota</taxon>
        <taxon>Neoptera</taxon>
        <taxon>Paraneoptera</taxon>
        <taxon>Hemiptera</taxon>
        <taxon>Auchenorrhyncha</taxon>
        <taxon>Fulgoroidea</taxon>
        <taxon>Delphacidae</taxon>
        <taxon>Criomorphinae</taxon>
        <taxon>Laodelphax</taxon>
    </lineage>
</organism>
<dbReference type="CDD" id="cd05247">
    <property type="entry name" value="UDP_G4E_1_SDR_e"/>
    <property type="match status" value="1"/>
</dbReference>
<dbReference type="STRING" id="195883.A0A482WHL8"/>
<dbReference type="OrthoDB" id="9402762at2759"/>
<dbReference type="UniPathway" id="UPA00214"/>
<dbReference type="EMBL" id="QKKF02035878">
    <property type="protein sequence ID" value="RZF32820.1"/>
    <property type="molecule type" value="Genomic_DNA"/>
</dbReference>
<evidence type="ECO:0000256" key="2">
    <source>
        <dbReference type="ARBA" id="ARBA00000083"/>
    </source>
</evidence>
<dbReference type="FunCoup" id="A0A482WHL8">
    <property type="interactions" value="410"/>
</dbReference>
<comment type="similarity">
    <text evidence="9">Belongs to the NAD(P)-dependent epimerase/dehydratase family.</text>
</comment>
<dbReference type="Gene3D" id="3.90.25.10">
    <property type="entry name" value="UDP-galactose 4-epimerase, domain 1"/>
    <property type="match status" value="1"/>
</dbReference>
<keyword evidence="9" id="KW-0119">Carbohydrate metabolism</keyword>
<dbReference type="NCBIfam" id="TIGR01179">
    <property type="entry name" value="galE"/>
    <property type="match status" value="1"/>
</dbReference>
<comment type="function">
    <text evidence="4">Catalyzes two distinct but analogous reactions: the reversible epimerization of UDP-glucose to UDP-galactose and the reversible epimerization of UDP-N-acetylglucosamine to UDP-N-acetylgalactosamine. The reaction with UDP-Gal plays a critical role in the Leloir pathway of galactose catabolism in which galactose is converted to the glycolytic intermediate glucose 6-phosphate. It contributes to the catabolism of dietary galactose and enables the endogenous biosynthesis of both UDP-Gal and UDP-GalNAc when exogenous sources are limited. Both UDP-sugar interconversions are important in the synthesis of glycoproteins and glycolipids.</text>
</comment>
<dbReference type="EC" id="5.1.3.2" evidence="9"/>
<evidence type="ECO:0000256" key="1">
    <source>
        <dbReference type="ARBA" id="ARBA00000014"/>
    </source>
</evidence>
<dbReference type="AlphaFoldDB" id="A0A482WHL8"/>
<evidence type="ECO:0000256" key="4">
    <source>
        <dbReference type="ARBA" id="ARBA00002760"/>
    </source>
</evidence>
<comment type="pathway">
    <text evidence="5 9">Carbohydrate metabolism; galactose metabolism.</text>
</comment>
<name>A0A482WHL8_LAOST</name>
<evidence type="ECO:0000313" key="11">
    <source>
        <dbReference type="EMBL" id="RZF32820.1"/>
    </source>
</evidence>
<evidence type="ECO:0000256" key="5">
    <source>
        <dbReference type="ARBA" id="ARBA00004947"/>
    </source>
</evidence>
<dbReference type="PANTHER" id="PTHR43725">
    <property type="entry name" value="UDP-GLUCOSE 4-EPIMERASE"/>
    <property type="match status" value="1"/>
</dbReference>
<keyword evidence="12" id="KW-1185">Reference proteome</keyword>
<dbReference type="SMR" id="A0A482WHL8"/>
<keyword evidence="6 9" id="KW-0520">NAD</keyword>
<accession>A0A482WHL8</accession>
<keyword evidence="7" id="KW-0299">Galactose metabolism</keyword>
<comment type="catalytic activity">
    <reaction evidence="1">
        <text>UDP-N-acetyl-alpha-D-glucosamine = UDP-N-acetyl-alpha-D-galactosamine</text>
        <dbReference type="Rhea" id="RHEA:20517"/>
        <dbReference type="ChEBI" id="CHEBI:57705"/>
        <dbReference type="ChEBI" id="CHEBI:67138"/>
        <dbReference type="EC" id="5.1.3.7"/>
    </reaction>
</comment>
<comment type="catalytic activity">
    <reaction evidence="2 9">
        <text>UDP-alpha-D-glucose = UDP-alpha-D-galactose</text>
        <dbReference type="Rhea" id="RHEA:22168"/>
        <dbReference type="ChEBI" id="CHEBI:58885"/>
        <dbReference type="ChEBI" id="CHEBI:66914"/>
        <dbReference type="EC" id="5.1.3.2"/>
    </reaction>
</comment>
<dbReference type="SUPFAM" id="SSF51735">
    <property type="entry name" value="NAD(P)-binding Rossmann-fold domains"/>
    <property type="match status" value="1"/>
</dbReference>
<dbReference type="GO" id="GO:0005829">
    <property type="term" value="C:cytosol"/>
    <property type="evidence" value="ECO:0007669"/>
    <property type="project" value="TreeGrafter"/>
</dbReference>
<dbReference type="PANTHER" id="PTHR43725:SF47">
    <property type="entry name" value="UDP-GLUCOSE 4-EPIMERASE"/>
    <property type="match status" value="1"/>
</dbReference>
<evidence type="ECO:0000256" key="6">
    <source>
        <dbReference type="ARBA" id="ARBA00023027"/>
    </source>
</evidence>
<reference evidence="11 12" key="1">
    <citation type="journal article" date="2017" name="Gigascience">
        <title>Genome sequence of the small brown planthopper, Laodelphax striatellus.</title>
        <authorList>
            <person name="Zhu J."/>
            <person name="Jiang F."/>
            <person name="Wang X."/>
            <person name="Yang P."/>
            <person name="Bao Y."/>
            <person name="Zhao W."/>
            <person name="Wang W."/>
            <person name="Lu H."/>
            <person name="Wang Q."/>
            <person name="Cui N."/>
            <person name="Li J."/>
            <person name="Chen X."/>
            <person name="Luo L."/>
            <person name="Yu J."/>
            <person name="Kang L."/>
            <person name="Cui F."/>
        </authorList>
    </citation>
    <scope>NUCLEOTIDE SEQUENCE [LARGE SCALE GENOMIC DNA]</scope>
    <source>
        <strain evidence="11">Lst14</strain>
    </source>
</reference>
<proteinExistence type="inferred from homology"/>
<sequence length="359" mass="39981">MVGDGSILITGGAGYIGSHTVLVLLENGYDIIVLDNLVNAWKDDSVQIPEVLQRVERLSGKKITFYQVDLVDKDGLSEVFKQHKIDCVIHFAALKAVGESCQEPLKYYSNNVSGSITLFKVMKEQNVKNLVYSSSSTVYGSPEYLPLCEKHPTGRTCTNPYGKSKYFVEEILRDLVTSDKGWNVISLRYFNPVGAHPSGDIGEDPTGTPNNLMPYVAQVAIGRRKELLVFGNDYDTPDGTGVRDYIHIMDLAEGHVVALQNLLKPSSTDRFNVFNLGTGRGYSVLEVINAFSEVSGRKINYRFVARREGDIAVSYCSPNLAKDSLGWTAKRGLKDMCEDMWRWQTKNPNGFNKDQQPSE</sequence>
<dbReference type="Gene3D" id="3.40.50.720">
    <property type="entry name" value="NAD(P)-binding Rossmann-like Domain"/>
    <property type="match status" value="1"/>
</dbReference>
<evidence type="ECO:0000256" key="3">
    <source>
        <dbReference type="ARBA" id="ARBA00001911"/>
    </source>
</evidence>
<comment type="cofactor">
    <cofactor evidence="3 9">
        <name>NAD(+)</name>
        <dbReference type="ChEBI" id="CHEBI:57540"/>
    </cofactor>
</comment>
<evidence type="ECO:0000256" key="9">
    <source>
        <dbReference type="RuleBase" id="RU366046"/>
    </source>
</evidence>
<protein>
    <recommendedName>
        <fullName evidence="9">UDP-glucose 4-epimerase</fullName>
        <ecNumber evidence="9">5.1.3.2</ecNumber>
    </recommendedName>
</protein>
<evidence type="ECO:0000256" key="8">
    <source>
        <dbReference type="ARBA" id="ARBA00023235"/>
    </source>
</evidence>
<dbReference type="Pfam" id="PF16363">
    <property type="entry name" value="GDP_Man_Dehyd"/>
    <property type="match status" value="1"/>
</dbReference>
<comment type="caution">
    <text evidence="11">The sequence shown here is derived from an EMBL/GenBank/DDBJ whole genome shotgun (WGS) entry which is preliminary data.</text>
</comment>
<evidence type="ECO:0000256" key="7">
    <source>
        <dbReference type="ARBA" id="ARBA00023144"/>
    </source>
</evidence>
<feature type="domain" description="NAD(P)-binding" evidence="10">
    <location>
        <begin position="8"/>
        <end position="340"/>
    </location>
</feature>
<dbReference type="GO" id="GO:0003978">
    <property type="term" value="F:UDP-glucose 4-epimerase activity"/>
    <property type="evidence" value="ECO:0007669"/>
    <property type="project" value="UniProtKB-UniRule"/>
</dbReference>
<evidence type="ECO:0000259" key="10">
    <source>
        <dbReference type="Pfam" id="PF16363"/>
    </source>
</evidence>
<dbReference type="NCBIfam" id="NF007956">
    <property type="entry name" value="PRK10675.1"/>
    <property type="match status" value="1"/>
</dbReference>
<dbReference type="InterPro" id="IPR016040">
    <property type="entry name" value="NAD(P)-bd_dom"/>
</dbReference>
<dbReference type="GO" id="GO:0033499">
    <property type="term" value="P:galactose catabolic process via UDP-galactose, Leloir pathway"/>
    <property type="evidence" value="ECO:0007669"/>
    <property type="project" value="TreeGrafter"/>
</dbReference>
<dbReference type="InParanoid" id="A0A482WHL8"/>
<dbReference type="GO" id="GO:0003974">
    <property type="term" value="F:UDP-N-acetylglucosamine 4-epimerase activity"/>
    <property type="evidence" value="ECO:0007669"/>
    <property type="project" value="UniProtKB-EC"/>
</dbReference>